<dbReference type="Gene3D" id="3.40.50.300">
    <property type="entry name" value="P-loop containing nucleotide triphosphate hydrolases"/>
    <property type="match status" value="2"/>
</dbReference>
<evidence type="ECO:0000256" key="7">
    <source>
        <dbReference type="ARBA" id="ARBA00023204"/>
    </source>
</evidence>
<evidence type="ECO:0000256" key="4">
    <source>
        <dbReference type="ARBA" id="ARBA00022741"/>
    </source>
</evidence>
<dbReference type="GO" id="GO:0006310">
    <property type="term" value="P:DNA recombination"/>
    <property type="evidence" value="ECO:0007669"/>
    <property type="project" value="InterPro"/>
</dbReference>
<dbReference type="InterPro" id="IPR027417">
    <property type="entry name" value="P-loop_NTPase"/>
</dbReference>
<evidence type="ECO:0000313" key="11">
    <source>
        <dbReference type="EMBL" id="OMG38399.1"/>
    </source>
</evidence>
<evidence type="ECO:0000256" key="8">
    <source>
        <dbReference type="ARBA" id="ARBA00033408"/>
    </source>
</evidence>
<dbReference type="CDD" id="cd03241">
    <property type="entry name" value="ABC_RecN"/>
    <property type="match status" value="1"/>
</dbReference>
<dbReference type="Pfam" id="PF02463">
    <property type="entry name" value="SMC_N"/>
    <property type="match status" value="1"/>
</dbReference>
<name>A0A854D7M1_ACTNA</name>
<dbReference type="GeneID" id="64256506"/>
<reference evidence="11 12" key="1">
    <citation type="submission" date="2016-12" db="EMBL/GenBank/DDBJ databases">
        <title>Genomic comparison of strains in the 'Actinomyces naeslundii' group.</title>
        <authorList>
            <person name="Mughal S.R."/>
            <person name="Do T."/>
            <person name="Gilbert S.C."/>
            <person name="Witherden E.A."/>
            <person name="Didelot X."/>
            <person name="Beighton D."/>
        </authorList>
    </citation>
    <scope>NUCLEOTIDE SEQUENCE [LARGE SCALE GENOMIC DNA]</scope>
    <source>
        <strain evidence="11 12">NCTC 10301</strain>
    </source>
</reference>
<dbReference type="NCBIfam" id="TIGR00634">
    <property type="entry name" value="recN"/>
    <property type="match status" value="1"/>
</dbReference>
<dbReference type="InterPro" id="IPR003593">
    <property type="entry name" value="AAA+_ATPase"/>
</dbReference>
<evidence type="ECO:0000256" key="1">
    <source>
        <dbReference type="ARBA" id="ARBA00003618"/>
    </source>
</evidence>
<evidence type="ECO:0000313" key="12">
    <source>
        <dbReference type="Proteomes" id="UP000187035"/>
    </source>
</evidence>
<dbReference type="InterPro" id="IPR003395">
    <property type="entry name" value="RecF/RecN/SMC_N"/>
</dbReference>
<comment type="function">
    <text evidence="1">May be involved in recombinational repair of damaged DNA.</text>
</comment>
<evidence type="ECO:0000256" key="6">
    <source>
        <dbReference type="ARBA" id="ARBA00022840"/>
    </source>
</evidence>
<keyword evidence="4" id="KW-0547">Nucleotide-binding</keyword>
<evidence type="ECO:0000256" key="2">
    <source>
        <dbReference type="ARBA" id="ARBA00009441"/>
    </source>
</evidence>
<protein>
    <recommendedName>
        <fullName evidence="3">DNA repair protein RecN</fullName>
    </recommendedName>
    <alternativeName>
        <fullName evidence="8">Recombination protein N</fullName>
    </alternativeName>
</protein>
<feature type="region of interest" description="Disordered" evidence="9">
    <location>
        <begin position="534"/>
        <end position="555"/>
    </location>
</feature>
<dbReference type="PANTHER" id="PTHR11059:SF0">
    <property type="entry name" value="DNA REPAIR PROTEIN RECN"/>
    <property type="match status" value="1"/>
</dbReference>
<dbReference type="PANTHER" id="PTHR11059">
    <property type="entry name" value="DNA REPAIR PROTEIN RECN"/>
    <property type="match status" value="1"/>
</dbReference>
<evidence type="ECO:0000256" key="5">
    <source>
        <dbReference type="ARBA" id="ARBA00022763"/>
    </source>
</evidence>
<dbReference type="Proteomes" id="UP000187035">
    <property type="component" value="Unassembled WGS sequence"/>
</dbReference>
<dbReference type="GO" id="GO:0009432">
    <property type="term" value="P:SOS response"/>
    <property type="evidence" value="ECO:0007669"/>
    <property type="project" value="TreeGrafter"/>
</dbReference>
<proteinExistence type="inferred from homology"/>
<dbReference type="EMBL" id="MSRR01000003">
    <property type="protein sequence ID" value="OMG38399.1"/>
    <property type="molecule type" value="Genomic_DNA"/>
</dbReference>
<evidence type="ECO:0000259" key="10">
    <source>
        <dbReference type="SMART" id="SM00382"/>
    </source>
</evidence>
<dbReference type="SUPFAM" id="SSF52540">
    <property type="entry name" value="P-loop containing nucleoside triphosphate hydrolases"/>
    <property type="match status" value="1"/>
</dbReference>
<evidence type="ECO:0000256" key="3">
    <source>
        <dbReference type="ARBA" id="ARBA00021315"/>
    </source>
</evidence>
<dbReference type="GO" id="GO:0006281">
    <property type="term" value="P:DNA repair"/>
    <property type="evidence" value="ECO:0007669"/>
    <property type="project" value="UniProtKB-KW"/>
</dbReference>
<dbReference type="SMART" id="SM00382">
    <property type="entry name" value="AAA"/>
    <property type="match status" value="1"/>
</dbReference>
<dbReference type="RefSeq" id="WP_003780269.1">
    <property type="nucleotide sequence ID" value="NZ_CP066049.1"/>
</dbReference>
<keyword evidence="5" id="KW-0227">DNA damage</keyword>
<organism evidence="11 12">
    <name type="scientific">Actinomyces naeslundii</name>
    <dbReference type="NCBI Taxonomy" id="1655"/>
    <lineage>
        <taxon>Bacteria</taxon>
        <taxon>Bacillati</taxon>
        <taxon>Actinomycetota</taxon>
        <taxon>Actinomycetes</taxon>
        <taxon>Actinomycetales</taxon>
        <taxon>Actinomycetaceae</taxon>
        <taxon>Actinomyces</taxon>
    </lineage>
</organism>
<feature type="domain" description="AAA+ ATPase" evidence="10">
    <location>
        <begin position="21"/>
        <end position="529"/>
    </location>
</feature>
<dbReference type="AlphaFoldDB" id="A0A854D7M1"/>
<comment type="caution">
    <text evidence="11">The sequence shown here is derived from an EMBL/GenBank/DDBJ whole genome shotgun (WGS) entry which is preliminary data.</text>
</comment>
<evidence type="ECO:0000256" key="9">
    <source>
        <dbReference type="SAM" id="MobiDB-lite"/>
    </source>
</evidence>
<keyword evidence="6" id="KW-0067">ATP-binding</keyword>
<comment type="similarity">
    <text evidence="2">Belongs to the RecN family.</text>
</comment>
<dbReference type="InterPro" id="IPR004604">
    <property type="entry name" value="DNA_recomb/repair_RecN"/>
</dbReference>
<dbReference type="GO" id="GO:0005524">
    <property type="term" value="F:ATP binding"/>
    <property type="evidence" value="ECO:0007669"/>
    <property type="project" value="UniProtKB-KW"/>
</dbReference>
<dbReference type="GO" id="GO:0043590">
    <property type="term" value="C:bacterial nucleoid"/>
    <property type="evidence" value="ECO:0007669"/>
    <property type="project" value="TreeGrafter"/>
</dbReference>
<dbReference type="PIRSF" id="PIRSF003128">
    <property type="entry name" value="RecN"/>
    <property type="match status" value="1"/>
</dbReference>
<keyword evidence="7" id="KW-0234">DNA repair</keyword>
<accession>A0A854D7M1</accession>
<gene>
    <name evidence="11" type="ORF">BKH33_01020</name>
</gene>
<sequence length="622" mass="65928">MIESLHIEDLGVIEEADLPLSRGLTALTGETGAGKTMVLTSLGLLLGQRAETTIVRTGAERSLVEGAFLVDPDSRAASRAVEAGADLDDDLLLASRTVPSTGRSRAYLGGRSVPASVLSEVGGRLVSVHGQADQLRLRSAAAQRAALDSLGGPDHAALCRRYSQAYQARRQAAQELQEWQASAQARSVEVAQLRTWLEALEEVDPRSGEDRDLTAEAERLDHAEDLRSAATGARTALSGEESATGQAPDVVSLIAYAHRSLSTESERDPALAELATRTQRLGIDAADIAAELGGYLSSLSADPARLAQVQDRRGELARACREIGGPQERIDDVDALLAWGERAAARLAELDGPQDTATVLAERLATADEELADVGDELSRARRRLGERLEQAVTTELEGLEMKGARLVVALEPLDEAGPTGLERVALELVSHPGAPALPLGKGASGGELSRIMLALEVVLADAAASARPSTHTRTLVFDEIDAGVGGRAAREIGRRLARLARHHQVIVVTHLAQVAAWADTHLVVRKETVPDPVAASATGPVGGAESPTSSLDPTLWESVNESRTNVRKSEPGRTRTQVVVVEGQERQRELARMLSGHEDSQAAVRHAAELLQEAVVGQSDP</sequence>